<sequence>MKKVIQLHQTTPEELVNVILLGVKKEIEILKQEFRPKEPEEYLTRTEVSKMLKIDLSTVHHWTKRGKLKPYGLGRRVYYKRSEIEQALIDLSPIH</sequence>
<proteinExistence type="predicted"/>
<dbReference type="SUPFAM" id="SSF46955">
    <property type="entry name" value="Putative DNA-binding domain"/>
    <property type="match status" value="1"/>
</dbReference>
<keyword evidence="3" id="KW-1185">Reference proteome</keyword>
<dbReference type="AlphaFoldDB" id="A0A0Q9ZL27"/>
<dbReference type="EMBL" id="LKTP01000001">
    <property type="protein sequence ID" value="KRG30770.1"/>
    <property type="molecule type" value="Genomic_DNA"/>
</dbReference>
<dbReference type="STRING" id="270918.APR42_02595"/>
<dbReference type="InterPro" id="IPR009061">
    <property type="entry name" value="DNA-bd_dom_put_sf"/>
</dbReference>
<gene>
    <name evidence="2" type="ORF">APR42_02595</name>
</gene>
<dbReference type="Proteomes" id="UP000051643">
    <property type="component" value="Unassembled WGS sequence"/>
</dbReference>
<protein>
    <submittedName>
        <fullName evidence="2">DNA-binding protein</fullName>
    </submittedName>
</protein>
<dbReference type="Pfam" id="PF12728">
    <property type="entry name" value="HTH_17"/>
    <property type="match status" value="1"/>
</dbReference>
<evidence type="ECO:0000313" key="3">
    <source>
        <dbReference type="Proteomes" id="UP000051643"/>
    </source>
</evidence>
<keyword evidence="2" id="KW-0238">DNA-binding</keyword>
<evidence type="ECO:0000259" key="1">
    <source>
        <dbReference type="Pfam" id="PF12728"/>
    </source>
</evidence>
<organism evidence="2 3">
    <name type="scientific">Salegentibacter mishustinae</name>
    <dbReference type="NCBI Taxonomy" id="270918"/>
    <lineage>
        <taxon>Bacteria</taxon>
        <taxon>Pseudomonadati</taxon>
        <taxon>Bacteroidota</taxon>
        <taxon>Flavobacteriia</taxon>
        <taxon>Flavobacteriales</taxon>
        <taxon>Flavobacteriaceae</taxon>
        <taxon>Salegentibacter</taxon>
    </lineage>
</organism>
<accession>A0A0Q9ZL27</accession>
<dbReference type="OrthoDB" id="1097811at2"/>
<reference evidence="2" key="1">
    <citation type="submission" date="2015-10" db="EMBL/GenBank/DDBJ databases">
        <title>Draft genome sequence of Salegentibacter mishustinae KCTC 12263.</title>
        <authorList>
            <person name="Lin W."/>
            <person name="Zheng Q."/>
        </authorList>
    </citation>
    <scope>NUCLEOTIDE SEQUENCE [LARGE SCALE GENOMIC DNA]</scope>
    <source>
        <strain evidence="2">KCTC 12263</strain>
    </source>
</reference>
<name>A0A0Q9ZL27_9FLAO</name>
<dbReference type="RefSeq" id="WP_057480593.1">
    <property type="nucleotide sequence ID" value="NZ_BMWR01000002.1"/>
</dbReference>
<feature type="domain" description="Helix-turn-helix" evidence="1">
    <location>
        <begin position="42"/>
        <end position="86"/>
    </location>
</feature>
<dbReference type="GO" id="GO:0003677">
    <property type="term" value="F:DNA binding"/>
    <property type="evidence" value="ECO:0007669"/>
    <property type="project" value="UniProtKB-KW"/>
</dbReference>
<comment type="caution">
    <text evidence="2">The sequence shown here is derived from an EMBL/GenBank/DDBJ whole genome shotgun (WGS) entry which is preliminary data.</text>
</comment>
<dbReference type="InterPro" id="IPR041657">
    <property type="entry name" value="HTH_17"/>
</dbReference>
<evidence type="ECO:0000313" key="2">
    <source>
        <dbReference type="EMBL" id="KRG30770.1"/>
    </source>
</evidence>
<dbReference type="Gene3D" id="1.10.1660.10">
    <property type="match status" value="1"/>
</dbReference>